<evidence type="ECO:0000313" key="8">
    <source>
        <dbReference type="EMBL" id="CAF4121136.1"/>
    </source>
</evidence>
<dbReference type="PANTHER" id="PTHR15901:SF16">
    <property type="entry name" value="TESTICULAR HAPLOID EXPRESSED GENE PROTEIN"/>
    <property type="match status" value="1"/>
</dbReference>
<evidence type="ECO:0000313" key="5">
    <source>
        <dbReference type="EMBL" id="CAF3450939.1"/>
    </source>
</evidence>
<dbReference type="Proteomes" id="UP000663869">
    <property type="component" value="Unassembled WGS sequence"/>
</dbReference>
<sequence length="180" mass="20651">MNDETTMRSQLMSSQTSRLSSYSGRHFDFLDTHHSVFSRSSYYNDKIAMHPWLRRPCSRYSGISLTTLSAGPCSSRIDELARPRIKRERLIRQEFFDNFTNYAYSGVKAGALTAQCSERLTELARPKKKPVSSMNGEKAPHEVPESALQAHITDRIEALAKPRYNKHIHMQSLRNNKKTS</sequence>
<dbReference type="InterPro" id="IPR042401">
    <property type="entry name" value="SPMAP2-like"/>
</dbReference>
<dbReference type="Proteomes" id="UP000663825">
    <property type="component" value="Unassembled WGS sequence"/>
</dbReference>
<keyword evidence="14" id="KW-1185">Reference proteome</keyword>
<evidence type="ECO:0000313" key="14">
    <source>
        <dbReference type="Proteomes" id="UP000663873"/>
    </source>
</evidence>
<name>A0A817TIX1_9BILA</name>
<accession>A0A817TIX1</accession>
<keyword evidence="1" id="KW-0677">Repeat</keyword>
<dbReference type="EMBL" id="CAJNYD010002902">
    <property type="protein sequence ID" value="CAF3450939.1"/>
    <property type="molecule type" value="Genomic_DNA"/>
</dbReference>
<dbReference type="EMBL" id="CAJOBR010000995">
    <property type="protein sequence ID" value="CAF4567933.1"/>
    <property type="molecule type" value="Genomic_DNA"/>
</dbReference>
<evidence type="ECO:0000313" key="10">
    <source>
        <dbReference type="EMBL" id="CAF4268431.1"/>
    </source>
</evidence>
<dbReference type="EMBL" id="CAJNXB010002550">
    <property type="protein sequence ID" value="CAF3259501.1"/>
    <property type="molecule type" value="Genomic_DNA"/>
</dbReference>
<dbReference type="Proteomes" id="UP000663851">
    <property type="component" value="Unassembled WGS sequence"/>
</dbReference>
<dbReference type="PANTHER" id="PTHR15901">
    <property type="entry name" value="TESTICULAR HAPLOID EXPRESSED GENE PROTEIN"/>
    <property type="match status" value="1"/>
</dbReference>
<proteinExistence type="predicted"/>
<feature type="region of interest" description="Disordered" evidence="2">
    <location>
        <begin position="125"/>
        <end position="147"/>
    </location>
</feature>
<evidence type="ECO:0000256" key="2">
    <source>
        <dbReference type="SAM" id="MobiDB-lite"/>
    </source>
</evidence>
<evidence type="ECO:0000313" key="13">
    <source>
        <dbReference type="Proteomes" id="UP000663865"/>
    </source>
</evidence>
<protein>
    <submittedName>
        <fullName evidence="4">Uncharacterized protein</fullName>
    </submittedName>
</protein>
<dbReference type="Proteomes" id="UP000663838">
    <property type="component" value="Unassembled WGS sequence"/>
</dbReference>
<organism evidence="4 13">
    <name type="scientific">Rotaria socialis</name>
    <dbReference type="NCBI Taxonomy" id="392032"/>
    <lineage>
        <taxon>Eukaryota</taxon>
        <taxon>Metazoa</taxon>
        <taxon>Spiralia</taxon>
        <taxon>Gnathifera</taxon>
        <taxon>Rotifera</taxon>
        <taxon>Eurotatoria</taxon>
        <taxon>Bdelloidea</taxon>
        <taxon>Philodinida</taxon>
        <taxon>Philodinidae</taxon>
        <taxon>Rotaria</taxon>
    </lineage>
</organism>
<dbReference type="AlphaFoldDB" id="A0A817TIX1"/>
<gene>
    <name evidence="6" type="ORF">FME351_LOCUS14783</name>
    <name evidence="7" type="ORF">GRG538_LOCUS24081</name>
    <name evidence="8" type="ORF">HFQ381_LOCUS2365</name>
    <name evidence="4" type="ORF">KIK155_LOCUS226</name>
    <name evidence="5" type="ORF">LUA448_LOCUS21905</name>
    <name evidence="11" type="ORF">QYT958_LOCUS9431</name>
    <name evidence="3" type="ORF">TIS948_LOCUS15688</name>
    <name evidence="12" type="ORF">TOA249_LOCUS24499</name>
    <name evidence="10" type="ORF">TSG867_LOCUS4174</name>
    <name evidence="9" type="ORF">UJA718_LOCUS6791</name>
</gene>
<dbReference type="Pfam" id="PF14912">
    <property type="entry name" value="THEG"/>
    <property type="match status" value="1"/>
</dbReference>
<evidence type="ECO:0000313" key="6">
    <source>
        <dbReference type="EMBL" id="CAF3470373.1"/>
    </source>
</evidence>
<dbReference type="EMBL" id="CAJNYU010001813">
    <property type="protein sequence ID" value="CAF3470373.1"/>
    <property type="molecule type" value="Genomic_DNA"/>
</dbReference>
<evidence type="ECO:0000313" key="9">
    <source>
        <dbReference type="EMBL" id="CAF4205076.1"/>
    </source>
</evidence>
<evidence type="ECO:0000313" key="3">
    <source>
        <dbReference type="EMBL" id="CAF3259501.1"/>
    </source>
</evidence>
<dbReference type="EMBL" id="CAJOBS010002509">
    <property type="protein sequence ID" value="CAF4819597.1"/>
    <property type="molecule type" value="Genomic_DNA"/>
</dbReference>
<dbReference type="InterPro" id="IPR006623">
    <property type="entry name" value="THEG"/>
</dbReference>
<dbReference type="SMART" id="SM00705">
    <property type="entry name" value="THEG"/>
    <property type="match status" value="3"/>
</dbReference>
<dbReference type="Proteomes" id="UP000663872">
    <property type="component" value="Unassembled WGS sequence"/>
</dbReference>
<evidence type="ECO:0000313" key="12">
    <source>
        <dbReference type="EMBL" id="CAF4819597.1"/>
    </source>
</evidence>
<dbReference type="EMBL" id="CAJNYT010004069">
    <property type="protein sequence ID" value="CAF3629252.1"/>
    <property type="molecule type" value="Genomic_DNA"/>
</dbReference>
<dbReference type="Proteomes" id="UP000663833">
    <property type="component" value="Unassembled WGS sequence"/>
</dbReference>
<evidence type="ECO:0000313" key="7">
    <source>
        <dbReference type="EMBL" id="CAF3629252.1"/>
    </source>
</evidence>
<reference evidence="4" key="1">
    <citation type="submission" date="2021-02" db="EMBL/GenBank/DDBJ databases">
        <authorList>
            <person name="Nowell W R."/>
        </authorList>
    </citation>
    <scope>NUCLEOTIDE SEQUENCE</scope>
</reference>
<dbReference type="OrthoDB" id="25466at2759"/>
<evidence type="ECO:0000313" key="4">
    <source>
        <dbReference type="EMBL" id="CAF3318163.1"/>
    </source>
</evidence>
<dbReference type="EMBL" id="CAJNYV010000006">
    <property type="protein sequence ID" value="CAF3318163.1"/>
    <property type="molecule type" value="Genomic_DNA"/>
</dbReference>
<dbReference type="Proteomes" id="UP000663873">
    <property type="component" value="Unassembled WGS sequence"/>
</dbReference>
<dbReference type="Proteomes" id="UP000663848">
    <property type="component" value="Unassembled WGS sequence"/>
</dbReference>
<dbReference type="EMBL" id="CAJOBQ010000132">
    <property type="protein sequence ID" value="CAF4268431.1"/>
    <property type="molecule type" value="Genomic_DNA"/>
</dbReference>
<evidence type="ECO:0000256" key="1">
    <source>
        <dbReference type="ARBA" id="ARBA00022737"/>
    </source>
</evidence>
<dbReference type="Proteomes" id="UP000663865">
    <property type="component" value="Unassembled WGS sequence"/>
</dbReference>
<comment type="caution">
    <text evidence="4">The sequence shown here is derived from an EMBL/GenBank/DDBJ whole genome shotgun (WGS) entry which is preliminary data.</text>
</comment>
<dbReference type="EMBL" id="CAJOBP010000653">
    <property type="protein sequence ID" value="CAF4205076.1"/>
    <property type="molecule type" value="Genomic_DNA"/>
</dbReference>
<evidence type="ECO:0000313" key="11">
    <source>
        <dbReference type="EMBL" id="CAF4567933.1"/>
    </source>
</evidence>
<dbReference type="EMBL" id="CAJOBO010000076">
    <property type="protein sequence ID" value="CAF4121136.1"/>
    <property type="molecule type" value="Genomic_DNA"/>
</dbReference>
<dbReference type="Proteomes" id="UP000663862">
    <property type="component" value="Unassembled WGS sequence"/>
</dbReference>